<keyword evidence="1" id="KW-0732">Signal</keyword>
<dbReference type="Proteomes" id="UP001301769">
    <property type="component" value="Unassembled WGS sequence"/>
</dbReference>
<evidence type="ECO:0000256" key="1">
    <source>
        <dbReference type="SAM" id="SignalP"/>
    </source>
</evidence>
<organism evidence="2 3">
    <name type="scientific">Rhypophila decipiens</name>
    <dbReference type="NCBI Taxonomy" id="261697"/>
    <lineage>
        <taxon>Eukaryota</taxon>
        <taxon>Fungi</taxon>
        <taxon>Dikarya</taxon>
        <taxon>Ascomycota</taxon>
        <taxon>Pezizomycotina</taxon>
        <taxon>Sordariomycetes</taxon>
        <taxon>Sordariomycetidae</taxon>
        <taxon>Sordariales</taxon>
        <taxon>Naviculisporaceae</taxon>
        <taxon>Rhypophila</taxon>
    </lineage>
</organism>
<reference evidence="2" key="1">
    <citation type="journal article" date="2023" name="Mol. Phylogenet. Evol.">
        <title>Genome-scale phylogeny and comparative genomics of the fungal order Sordariales.</title>
        <authorList>
            <person name="Hensen N."/>
            <person name="Bonometti L."/>
            <person name="Westerberg I."/>
            <person name="Brannstrom I.O."/>
            <person name="Guillou S."/>
            <person name="Cros-Aarteil S."/>
            <person name="Calhoun S."/>
            <person name="Haridas S."/>
            <person name="Kuo A."/>
            <person name="Mondo S."/>
            <person name="Pangilinan J."/>
            <person name="Riley R."/>
            <person name="LaButti K."/>
            <person name="Andreopoulos B."/>
            <person name="Lipzen A."/>
            <person name="Chen C."/>
            <person name="Yan M."/>
            <person name="Daum C."/>
            <person name="Ng V."/>
            <person name="Clum A."/>
            <person name="Steindorff A."/>
            <person name="Ohm R.A."/>
            <person name="Martin F."/>
            <person name="Silar P."/>
            <person name="Natvig D.O."/>
            <person name="Lalanne C."/>
            <person name="Gautier V."/>
            <person name="Ament-Velasquez S.L."/>
            <person name="Kruys A."/>
            <person name="Hutchinson M.I."/>
            <person name="Powell A.J."/>
            <person name="Barry K."/>
            <person name="Miller A.N."/>
            <person name="Grigoriev I.V."/>
            <person name="Debuchy R."/>
            <person name="Gladieux P."/>
            <person name="Hiltunen Thoren M."/>
            <person name="Johannesson H."/>
        </authorList>
    </citation>
    <scope>NUCLEOTIDE SEQUENCE</scope>
    <source>
        <strain evidence="2">PSN293</strain>
    </source>
</reference>
<proteinExistence type="predicted"/>
<dbReference type="EMBL" id="MU858212">
    <property type="protein sequence ID" value="KAK4209216.1"/>
    <property type="molecule type" value="Genomic_DNA"/>
</dbReference>
<sequence length="120" mass="12866">MQLKLHPMLTCLSIFAAVVFGSRGGWRTATVYSGTSCLGTNIGSVSNFGCGGTCWSSGTDIWSIKLVQRTTTILNPSANLYASSNCGGSRLARAGIWDWDLEGCTTLPSAARSFYLYYNC</sequence>
<dbReference type="AlphaFoldDB" id="A0AAN6XZ13"/>
<feature type="signal peptide" evidence="1">
    <location>
        <begin position="1"/>
        <end position="21"/>
    </location>
</feature>
<feature type="chain" id="PRO_5042876727" evidence="1">
    <location>
        <begin position="22"/>
        <end position="120"/>
    </location>
</feature>
<name>A0AAN6XZ13_9PEZI</name>
<comment type="caution">
    <text evidence="2">The sequence shown here is derived from an EMBL/GenBank/DDBJ whole genome shotgun (WGS) entry which is preliminary data.</text>
</comment>
<evidence type="ECO:0000313" key="2">
    <source>
        <dbReference type="EMBL" id="KAK4209216.1"/>
    </source>
</evidence>
<accession>A0AAN6XZ13</accession>
<gene>
    <name evidence="2" type="ORF">QBC37DRAFT_404526</name>
</gene>
<protein>
    <submittedName>
        <fullName evidence="2">Uncharacterized protein</fullName>
    </submittedName>
</protein>
<reference evidence="2" key="2">
    <citation type="submission" date="2023-05" db="EMBL/GenBank/DDBJ databases">
        <authorList>
            <consortium name="Lawrence Berkeley National Laboratory"/>
            <person name="Steindorff A."/>
            <person name="Hensen N."/>
            <person name="Bonometti L."/>
            <person name="Westerberg I."/>
            <person name="Brannstrom I.O."/>
            <person name="Guillou S."/>
            <person name="Cros-Aarteil S."/>
            <person name="Calhoun S."/>
            <person name="Haridas S."/>
            <person name="Kuo A."/>
            <person name="Mondo S."/>
            <person name="Pangilinan J."/>
            <person name="Riley R."/>
            <person name="Labutti K."/>
            <person name="Andreopoulos B."/>
            <person name="Lipzen A."/>
            <person name="Chen C."/>
            <person name="Yanf M."/>
            <person name="Daum C."/>
            <person name="Ng V."/>
            <person name="Clum A."/>
            <person name="Ohm R."/>
            <person name="Martin F."/>
            <person name="Silar P."/>
            <person name="Natvig D."/>
            <person name="Lalanne C."/>
            <person name="Gautier V."/>
            <person name="Ament-Velasquez S.L."/>
            <person name="Kruys A."/>
            <person name="Hutchinson M.I."/>
            <person name="Powell A.J."/>
            <person name="Barry K."/>
            <person name="Miller A.N."/>
            <person name="Grigoriev I.V."/>
            <person name="Debuchy R."/>
            <person name="Gladieux P."/>
            <person name="Thoren M.H."/>
            <person name="Johannesson H."/>
        </authorList>
    </citation>
    <scope>NUCLEOTIDE SEQUENCE</scope>
    <source>
        <strain evidence="2">PSN293</strain>
    </source>
</reference>
<keyword evidence="3" id="KW-1185">Reference proteome</keyword>
<evidence type="ECO:0000313" key="3">
    <source>
        <dbReference type="Proteomes" id="UP001301769"/>
    </source>
</evidence>